<proteinExistence type="predicted"/>
<dbReference type="AlphaFoldDB" id="A0A0A8Z197"/>
<organism evidence="1">
    <name type="scientific">Arundo donax</name>
    <name type="common">Giant reed</name>
    <name type="synonym">Donax arundinaceus</name>
    <dbReference type="NCBI Taxonomy" id="35708"/>
    <lineage>
        <taxon>Eukaryota</taxon>
        <taxon>Viridiplantae</taxon>
        <taxon>Streptophyta</taxon>
        <taxon>Embryophyta</taxon>
        <taxon>Tracheophyta</taxon>
        <taxon>Spermatophyta</taxon>
        <taxon>Magnoliopsida</taxon>
        <taxon>Liliopsida</taxon>
        <taxon>Poales</taxon>
        <taxon>Poaceae</taxon>
        <taxon>PACMAD clade</taxon>
        <taxon>Arundinoideae</taxon>
        <taxon>Arundineae</taxon>
        <taxon>Arundo</taxon>
    </lineage>
</organism>
<dbReference type="EMBL" id="GBRH01269293">
    <property type="protein sequence ID" value="JAD28602.1"/>
    <property type="molecule type" value="Transcribed_RNA"/>
</dbReference>
<sequence length="44" mass="5053">MLYKRTSAAMGEKRSCIGSPEGENYYHVFSGWKIGFLFPMFICV</sequence>
<evidence type="ECO:0000313" key="1">
    <source>
        <dbReference type="EMBL" id="JAD28602.1"/>
    </source>
</evidence>
<name>A0A0A8Z197_ARUDO</name>
<reference evidence="1" key="1">
    <citation type="submission" date="2014-09" db="EMBL/GenBank/DDBJ databases">
        <authorList>
            <person name="Magalhaes I.L.F."/>
            <person name="Oliveira U."/>
            <person name="Santos F.R."/>
            <person name="Vidigal T.H.D.A."/>
            <person name="Brescovit A.D."/>
            <person name="Santos A.J."/>
        </authorList>
    </citation>
    <scope>NUCLEOTIDE SEQUENCE</scope>
    <source>
        <tissue evidence="1">Shoot tissue taken approximately 20 cm above the soil surface</tissue>
    </source>
</reference>
<reference evidence="1" key="2">
    <citation type="journal article" date="2015" name="Data Brief">
        <title>Shoot transcriptome of the giant reed, Arundo donax.</title>
        <authorList>
            <person name="Barrero R.A."/>
            <person name="Guerrero F.D."/>
            <person name="Moolhuijzen P."/>
            <person name="Goolsby J.A."/>
            <person name="Tidwell J."/>
            <person name="Bellgard S.E."/>
            <person name="Bellgard M.I."/>
        </authorList>
    </citation>
    <scope>NUCLEOTIDE SEQUENCE</scope>
    <source>
        <tissue evidence="1">Shoot tissue taken approximately 20 cm above the soil surface</tissue>
    </source>
</reference>
<accession>A0A0A8Z197</accession>
<protein>
    <submittedName>
        <fullName evidence="1">Uncharacterized protein</fullName>
    </submittedName>
</protein>